<reference evidence="1 2" key="1">
    <citation type="submission" date="2019-12" db="EMBL/GenBank/DDBJ databases">
        <title>Full genome sequence of a Bacillus safensis strain isolated from commercially available natto in Indonesia.</title>
        <authorList>
            <person name="Yoshida M."/>
            <person name="Uomi M."/>
            <person name="Waturangi D."/>
            <person name="Ekaputri J.J."/>
            <person name="Setiamarga D.H.E."/>
        </authorList>
    </citation>
    <scope>NUCLEOTIDE SEQUENCE [LARGE SCALE GENOMIC DNA]</scope>
    <source>
        <strain evidence="1 2">IDN1</strain>
    </source>
</reference>
<accession>A0A5S9M4K0</accession>
<sequence>MQQTAPKMDFYLRLILKKEDYVLVGMIEGVKNRGGSGLVVQKMKPVIASFLQITLFRHKLNQMLVSLFFLKS</sequence>
<dbReference type="AlphaFoldDB" id="A0A5S9M4K0"/>
<dbReference type="Proteomes" id="UP000464658">
    <property type="component" value="Chromosome"/>
</dbReference>
<protein>
    <submittedName>
        <fullName evidence="1">Uncharacterized protein</fullName>
    </submittedName>
</protein>
<organism evidence="1 2">
    <name type="scientific">Bacillus safensis</name>
    <dbReference type="NCBI Taxonomy" id="561879"/>
    <lineage>
        <taxon>Bacteria</taxon>
        <taxon>Bacillati</taxon>
        <taxon>Bacillota</taxon>
        <taxon>Bacilli</taxon>
        <taxon>Bacillales</taxon>
        <taxon>Bacillaceae</taxon>
        <taxon>Bacillus</taxon>
    </lineage>
</organism>
<proteinExistence type="predicted"/>
<evidence type="ECO:0000313" key="2">
    <source>
        <dbReference type="Proteomes" id="UP000464658"/>
    </source>
</evidence>
<gene>
    <name evidence="1" type="ORF">BsIDN1_13530</name>
</gene>
<evidence type="ECO:0000313" key="1">
    <source>
        <dbReference type="EMBL" id="BBP87735.1"/>
    </source>
</evidence>
<dbReference type="EMBL" id="AP021906">
    <property type="protein sequence ID" value="BBP87735.1"/>
    <property type="molecule type" value="Genomic_DNA"/>
</dbReference>
<name>A0A5S9M4K0_BACIA</name>